<sequence length="136" mass="15384">MSKLFLSSSAPSPQQLSTLHLTLVHLEELMEDEDLTEHVLNRGPRLGLTCAELTVTAPVKRKKSEVLPIQRSVSPSLELRSQNAHTHETEGRKRRGGRGGEEEEGRKTREEEEGRKTRGGEREEEKERGMSRDTQT</sequence>
<name>A0A9N7YAQ0_PLEPL</name>
<dbReference type="Proteomes" id="UP001153269">
    <property type="component" value="Unassembled WGS sequence"/>
</dbReference>
<feature type="compositionally biased region" description="Basic and acidic residues" evidence="1">
    <location>
        <begin position="98"/>
        <end position="136"/>
    </location>
</feature>
<dbReference type="EMBL" id="CADEAL010000265">
    <property type="protein sequence ID" value="CAB1417454.1"/>
    <property type="molecule type" value="Genomic_DNA"/>
</dbReference>
<accession>A0A9N7YAQ0</accession>
<reference evidence="2" key="1">
    <citation type="submission" date="2020-03" db="EMBL/GenBank/DDBJ databases">
        <authorList>
            <person name="Weist P."/>
        </authorList>
    </citation>
    <scope>NUCLEOTIDE SEQUENCE</scope>
</reference>
<protein>
    <submittedName>
        <fullName evidence="2">Uncharacterized protein</fullName>
    </submittedName>
</protein>
<keyword evidence="3" id="KW-1185">Reference proteome</keyword>
<evidence type="ECO:0000256" key="1">
    <source>
        <dbReference type="SAM" id="MobiDB-lite"/>
    </source>
</evidence>
<feature type="compositionally biased region" description="Polar residues" evidence="1">
    <location>
        <begin position="71"/>
        <end position="84"/>
    </location>
</feature>
<proteinExistence type="predicted"/>
<organism evidence="2 3">
    <name type="scientific">Pleuronectes platessa</name>
    <name type="common">European plaice</name>
    <dbReference type="NCBI Taxonomy" id="8262"/>
    <lineage>
        <taxon>Eukaryota</taxon>
        <taxon>Metazoa</taxon>
        <taxon>Chordata</taxon>
        <taxon>Craniata</taxon>
        <taxon>Vertebrata</taxon>
        <taxon>Euteleostomi</taxon>
        <taxon>Actinopterygii</taxon>
        <taxon>Neopterygii</taxon>
        <taxon>Teleostei</taxon>
        <taxon>Neoteleostei</taxon>
        <taxon>Acanthomorphata</taxon>
        <taxon>Carangaria</taxon>
        <taxon>Pleuronectiformes</taxon>
        <taxon>Pleuronectoidei</taxon>
        <taxon>Pleuronectidae</taxon>
        <taxon>Pleuronectes</taxon>
    </lineage>
</organism>
<dbReference type="AlphaFoldDB" id="A0A9N7YAQ0"/>
<gene>
    <name evidence="2" type="ORF">PLEPLA_LOCUS5256</name>
</gene>
<evidence type="ECO:0000313" key="2">
    <source>
        <dbReference type="EMBL" id="CAB1417454.1"/>
    </source>
</evidence>
<feature type="region of interest" description="Disordered" evidence="1">
    <location>
        <begin position="60"/>
        <end position="136"/>
    </location>
</feature>
<evidence type="ECO:0000313" key="3">
    <source>
        <dbReference type="Proteomes" id="UP001153269"/>
    </source>
</evidence>
<comment type="caution">
    <text evidence="2">The sequence shown here is derived from an EMBL/GenBank/DDBJ whole genome shotgun (WGS) entry which is preliminary data.</text>
</comment>